<evidence type="ECO:0000256" key="3">
    <source>
        <dbReference type="ARBA" id="ARBA00022553"/>
    </source>
</evidence>
<evidence type="ECO:0000256" key="6">
    <source>
        <dbReference type="ARBA" id="ARBA00022741"/>
    </source>
</evidence>
<keyword evidence="9 11" id="KW-0460">Magnesium</keyword>
<dbReference type="PANTHER" id="PTHR39573:SF1">
    <property type="entry name" value="STRESS RESPONSE KINASE A"/>
    <property type="match status" value="1"/>
</dbReference>
<accession>A0A127M2Z9</accession>
<dbReference type="NCBIfam" id="NF008738">
    <property type="entry name" value="PRK11768.1"/>
    <property type="match status" value="1"/>
</dbReference>
<comment type="subcellular location">
    <subcellularLocation>
        <location evidence="11">Cytoplasm</location>
    </subcellularLocation>
</comment>
<keyword evidence="5 11" id="KW-0479">Metal-binding</keyword>
<gene>
    <name evidence="11" type="primary">srkA</name>
    <name evidence="13" type="ORF">AZF00_04400</name>
</gene>
<organism evidence="13 14">
    <name type="scientific">Zhongshania aliphaticivorans</name>
    <dbReference type="NCBI Taxonomy" id="1470434"/>
    <lineage>
        <taxon>Bacteria</taxon>
        <taxon>Pseudomonadati</taxon>
        <taxon>Pseudomonadota</taxon>
        <taxon>Gammaproteobacteria</taxon>
        <taxon>Cellvibrionales</taxon>
        <taxon>Spongiibacteraceae</taxon>
        <taxon>Zhongshania</taxon>
    </lineage>
</organism>
<keyword evidence="1 11" id="KW-0963">Cytoplasm</keyword>
<evidence type="ECO:0000256" key="7">
    <source>
        <dbReference type="ARBA" id="ARBA00022777"/>
    </source>
</evidence>
<dbReference type="HAMAP" id="MF_01497">
    <property type="entry name" value="SrkA_kinase"/>
    <property type="match status" value="1"/>
</dbReference>
<evidence type="ECO:0000313" key="14">
    <source>
        <dbReference type="Proteomes" id="UP000074119"/>
    </source>
</evidence>
<dbReference type="Proteomes" id="UP000074119">
    <property type="component" value="Chromosome"/>
</dbReference>
<reference evidence="13 14" key="1">
    <citation type="submission" date="2015-12" db="EMBL/GenBank/DDBJ databases">
        <authorList>
            <person name="Shamseldin A."/>
            <person name="Moawad H."/>
            <person name="Abd El-Rahim W.M."/>
            <person name="Sadowsky M.J."/>
        </authorList>
    </citation>
    <scope>NUCLEOTIDE SEQUENCE [LARGE SCALE GENOMIC DNA]</scope>
    <source>
        <strain evidence="13 14">SM2</strain>
    </source>
</reference>
<feature type="binding site" evidence="11">
    <location>
        <position position="220"/>
    </location>
    <ligand>
        <name>Mg(2+)</name>
        <dbReference type="ChEBI" id="CHEBI:18420"/>
    </ligand>
</feature>
<dbReference type="Gene3D" id="1.20.1270.170">
    <property type="match status" value="1"/>
</dbReference>
<dbReference type="EMBL" id="CP014544">
    <property type="protein sequence ID" value="AMO67581.1"/>
    <property type="molecule type" value="Genomic_DNA"/>
</dbReference>
<evidence type="ECO:0000256" key="9">
    <source>
        <dbReference type="ARBA" id="ARBA00022842"/>
    </source>
</evidence>
<dbReference type="Pfam" id="PF01636">
    <property type="entry name" value="APH"/>
    <property type="match status" value="1"/>
</dbReference>
<keyword evidence="4 11" id="KW-0808">Transferase</keyword>
<dbReference type="PANTHER" id="PTHR39573">
    <property type="entry name" value="STRESS RESPONSE KINASE A"/>
    <property type="match status" value="1"/>
</dbReference>
<evidence type="ECO:0000256" key="8">
    <source>
        <dbReference type="ARBA" id="ARBA00022840"/>
    </source>
</evidence>
<dbReference type="Gene3D" id="1.10.510.10">
    <property type="entry name" value="Transferase(Phosphotransferase) domain 1"/>
    <property type="match status" value="1"/>
</dbReference>
<feature type="active site" description="Proton acceptor" evidence="11">
    <location>
        <position position="203"/>
    </location>
</feature>
<feature type="domain" description="Aminoglycoside phosphotransferase" evidence="12">
    <location>
        <begin position="37"/>
        <end position="256"/>
    </location>
</feature>
<keyword evidence="8 11" id="KW-0067">ATP-binding</keyword>
<comment type="catalytic activity">
    <reaction evidence="11">
        <text>L-seryl-[protein] + ATP = O-phospho-L-seryl-[protein] + ADP + H(+)</text>
        <dbReference type="Rhea" id="RHEA:17989"/>
        <dbReference type="Rhea" id="RHEA-COMP:9863"/>
        <dbReference type="Rhea" id="RHEA-COMP:11604"/>
        <dbReference type="ChEBI" id="CHEBI:15378"/>
        <dbReference type="ChEBI" id="CHEBI:29999"/>
        <dbReference type="ChEBI" id="CHEBI:30616"/>
        <dbReference type="ChEBI" id="CHEBI:83421"/>
        <dbReference type="ChEBI" id="CHEBI:456216"/>
        <dbReference type="EC" id="2.7.11.1"/>
    </reaction>
</comment>
<dbReference type="Gene3D" id="3.30.200.70">
    <property type="match status" value="1"/>
</dbReference>
<feature type="active site" evidence="11">
    <location>
        <position position="220"/>
    </location>
</feature>
<dbReference type="GO" id="GO:0000287">
    <property type="term" value="F:magnesium ion binding"/>
    <property type="evidence" value="ECO:0007669"/>
    <property type="project" value="UniProtKB-UniRule"/>
</dbReference>
<keyword evidence="6 11" id="KW-0547">Nucleotide-binding</keyword>
<dbReference type="STRING" id="1470434.AZF00_04400"/>
<proteinExistence type="inferred from homology"/>
<dbReference type="InterPro" id="IPR002575">
    <property type="entry name" value="Aminoglycoside_PTrfase"/>
</dbReference>
<dbReference type="InterPro" id="IPR032882">
    <property type="entry name" value="SrkA/RdoA"/>
</dbReference>
<dbReference type="AlphaFoldDB" id="A0A127M2Z9"/>
<evidence type="ECO:0000256" key="5">
    <source>
        <dbReference type="ARBA" id="ARBA00022723"/>
    </source>
</evidence>
<comment type="function">
    <text evidence="11">A protein kinase that phosphorylates Ser and Thr residues. Probably acts to suppress the effects of stress linked to accumulation of reactive oxygen species. Probably involved in the extracytoplasmic stress response.</text>
</comment>
<keyword evidence="3 11" id="KW-0597">Phosphoprotein</keyword>
<evidence type="ECO:0000256" key="1">
    <source>
        <dbReference type="ARBA" id="ARBA00022490"/>
    </source>
</evidence>
<comment type="similarity">
    <text evidence="11">Belongs to the SrkA/RdoA protein kinase family.</text>
</comment>
<keyword evidence="7 11" id="KW-0418">Kinase</keyword>
<keyword evidence="10 11" id="KW-0346">Stress response</keyword>
<evidence type="ECO:0000256" key="2">
    <source>
        <dbReference type="ARBA" id="ARBA00022527"/>
    </source>
</evidence>
<dbReference type="SUPFAM" id="SSF56112">
    <property type="entry name" value="Protein kinase-like (PK-like)"/>
    <property type="match status" value="1"/>
</dbReference>
<dbReference type="GO" id="GO:0106310">
    <property type="term" value="F:protein serine kinase activity"/>
    <property type="evidence" value="ECO:0007669"/>
    <property type="project" value="RHEA"/>
</dbReference>
<evidence type="ECO:0000256" key="10">
    <source>
        <dbReference type="ARBA" id="ARBA00023016"/>
    </source>
</evidence>
<feature type="binding site" evidence="11">
    <location>
        <position position="208"/>
    </location>
    <ligand>
        <name>Mg(2+)</name>
        <dbReference type="ChEBI" id="CHEBI:18420"/>
    </ligand>
</feature>
<sequence>MSENEQQDFAELNPDRVIDAVESLGFISDLRVFALNSYENRVYQFGLEDKEPLVVKFYRPERWSDEQILEEHQFTQQLFDTDIPVIAPWRDEKGSSLFSFEGYRFALYPRRGGHAPALDDMDNLFQLGRLIGRLHLVGASTPFQYRPTLDTASFGDDSRSFILDGVIPASLGDAYASLSADLLKLVHQRFADITPSYIRTHGDGHVGNILSRNGETWLVDFDDSRMAPAIQDLWMFLSGEPDAQQRAIMELVEGYNEFYDFNPKELGLIEALRSLRIMHHAAWLARRWQDPAFPKAFPWFNTERYWGEHILQLREQLALMQEAPLRLPY</sequence>
<dbReference type="RefSeq" id="WP_008246234.1">
    <property type="nucleotide sequence ID" value="NZ_CP014544.1"/>
</dbReference>
<comment type="subunit">
    <text evidence="11">Monomer.</text>
</comment>
<dbReference type="InterPro" id="IPR011009">
    <property type="entry name" value="Kinase-like_dom_sf"/>
</dbReference>
<dbReference type="GO" id="GO:0005737">
    <property type="term" value="C:cytoplasm"/>
    <property type="evidence" value="ECO:0007669"/>
    <property type="project" value="UniProtKB-SubCell"/>
</dbReference>
<keyword evidence="2 11" id="KW-0723">Serine/threonine-protein kinase</keyword>
<evidence type="ECO:0000259" key="12">
    <source>
        <dbReference type="Pfam" id="PF01636"/>
    </source>
</evidence>
<dbReference type="EC" id="2.7.11.1" evidence="11"/>
<comment type="cofactor">
    <cofactor evidence="11">
        <name>Mg(2+)</name>
        <dbReference type="ChEBI" id="CHEBI:18420"/>
    </cofactor>
</comment>
<name>A0A127M2Z9_9GAMM</name>
<protein>
    <recommendedName>
        <fullName evidence="11">Stress response kinase A</fullName>
        <ecNumber evidence="11">2.7.11.1</ecNumber>
    </recommendedName>
    <alternativeName>
        <fullName evidence="11">Serine/threonine-protein kinase SrkA</fullName>
    </alternativeName>
</protein>
<dbReference type="GO" id="GO:0005524">
    <property type="term" value="F:ATP binding"/>
    <property type="evidence" value="ECO:0007669"/>
    <property type="project" value="UniProtKB-UniRule"/>
</dbReference>
<evidence type="ECO:0000313" key="13">
    <source>
        <dbReference type="EMBL" id="AMO67581.1"/>
    </source>
</evidence>
<evidence type="ECO:0000256" key="4">
    <source>
        <dbReference type="ARBA" id="ARBA00022679"/>
    </source>
</evidence>
<dbReference type="KEGG" id="zal:AZF00_04400"/>
<evidence type="ECO:0000256" key="11">
    <source>
        <dbReference type="HAMAP-Rule" id="MF_01497"/>
    </source>
</evidence>
<dbReference type="GO" id="GO:0004674">
    <property type="term" value="F:protein serine/threonine kinase activity"/>
    <property type="evidence" value="ECO:0007669"/>
    <property type="project" value="UniProtKB-UniRule"/>
</dbReference>
<feature type="site" description="ATP" evidence="11">
    <location>
        <position position="37"/>
    </location>
</feature>
<comment type="catalytic activity">
    <reaction evidence="11">
        <text>L-threonyl-[protein] + ATP = O-phospho-L-threonyl-[protein] + ADP + H(+)</text>
        <dbReference type="Rhea" id="RHEA:46608"/>
        <dbReference type="Rhea" id="RHEA-COMP:11060"/>
        <dbReference type="Rhea" id="RHEA-COMP:11605"/>
        <dbReference type="ChEBI" id="CHEBI:15378"/>
        <dbReference type="ChEBI" id="CHEBI:30013"/>
        <dbReference type="ChEBI" id="CHEBI:30616"/>
        <dbReference type="ChEBI" id="CHEBI:61977"/>
        <dbReference type="ChEBI" id="CHEBI:456216"/>
        <dbReference type="EC" id="2.7.11.1"/>
    </reaction>
</comment>